<feature type="signal peptide" evidence="3">
    <location>
        <begin position="1"/>
        <end position="21"/>
    </location>
</feature>
<name>A0A2S9V5L5_9ALTE</name>
<organism evidence="5 6">
    <name type="scientific">Alteromonas alba</name>
    <dbReference type="NCBI Taxonomy" id="2079529"/>
    <lineage>
        <taxon>Bacteria</taxon>
        <taxon>Pseudomonadati</taxon>
        <taxon>Pseudomonadota</taxon>
        <taxon>Gammaproteobacteria</taxon>
        <taxon>Alteromonadales</taxon>
        <taxon>Alteromonadaceae</taxon>
        <taxon>Alteromonas/Salinimonas group</taxon>
        <taxon>Alteromonas</taxon>
    </lineage>
</organism>
<dbReference type="Gene3D" id="1.10.530.10">
    <property type="match status" value="1"/>
</dbReference>
<evidence type="ECO:0000256" key="3">
    <source>
        <dbReference type="SAM" id="SignalP"/>
    </source>
</evidence>
<dbReference type="PANTHER" id="PTHR37423">
    <property type="entry name" value="SOLUBLE LYTIC MUREIN TRANSGLYCOSYLASE-RELATED"/>
    <property type="match status" value="1"/>
</dbReference>
<keyword evidence="3" id="KW-0732">Signal</keyword>
<dbReference type="GO" id="GO:0008933">
    <property type="term" value="F:peptidoglycan lytic transglycosylase activity"/>
    <property type="evidence" value="ECO:0007669"/>
    <property type="project" value="InterPro"/>
</dbReference>
<dbReference type="EMBL" id="PVNP01000198">
    <property type="protein sequence ID" value="PRO71741.1"/>
    <property type="molecule type" value="Genomic_DNA"/>
</dbReference>
<dbReference type="InterPro" id="IPR000189">
    <property type="entry name" value="Transglyc_AS"/>
</dbReference>
<dbReference type="PROSITE" id="PS51257">
    <property type="entry name" value="PROKAR_LIPOPROTEIN"/>
    <property type="match status" value="1"/>
</dbReference>
<reference evidence="6" key="1">
    <citation type="journal article" date="2020" name="Int. J. Syst. Evol. Microbiol.">
        <title>Alteromonas alba sp. nov., a marine bacterium isolated from the seawater of the West Pacific Ocean.</title>
        <authorList>
            <person name="Sun C."/>
            <person name="Wu Y.-H."/>
            <person name="Xamxidin M."/>
            <person name="Cheng H."/>
            <person name="Xu X.-W."/>
        </authorList>
    </citation>
    <scope>NUCLEOTIDE SEQUENCE [LARGE SCALE GENOMIC DNA]</scope>
    <source>
        <strain evidence="6">190</strain>
    </source>
</reference>
<keyword evidence="6" id="KW-1185">Reference proteome</keyword>
<feature type="domain" description="Transglycosylase SLT" evidence="4">
    <location>
        <begin position="326"/>
        <end position="445"/>
    </location>
</feature>
<evidence type="ECO:0000259" key="4">
    <source>
        <dbReference type="Pfam" id="PF01464"/>
    </source>
</evidence>
<evidence type="ECO:0000256" key="1">
    <source>
        <dbReference type="ARBA" id="ARBA00007734"/>
    </source>
</evidence>
<proteinExistence type="inferred from homology"/>
<dbReference type="RefSeq" id="WP_105936127.1">
    <property type="nucleotide sequence ID" value="NZ_PVNP01000198.1"/>
</dbReference>
<dbReference type="SUPFAM" id="SSF53955">
    <property type="entry name" value="Lysozyme-like"/>
    <property type="match status" value="1"/>
</dbReference>
<dbReference type="PROSITE" id="PS00922">
    <property type="entry name" value="TRANSGLYCOSYLASE"/>
    <property type="match status" value="1"/>
</dbReference>
<comment type="caution">
    <text evidence="5">The sequence shown here is derived from an EMBL/GenBank/DDBJ whole genome shotgun (WGS) entry which is preliminary data.</text>
</comment>
<dbReference type="Pfam" id="PF01464">
    <property type="entry name" value="SLT"/>
    <property type="match status" value="1"/>
</dbReference>
<dbReference type="GO" id="GO:0016020">
    <property type="term" value="C:membrane"/>
    <property type="evidence" value="ECO:0007669"/>
    <property type="project" value="InterPro"/>
</dbReference>
<feature type="region of interest" description="Disordered" evidence="2">
    <location>
        <begin position="218"/>
        <end position="248"/>
    </location>
</feature>
<dbReference type="AlphaFoldDB" id="A0A2S9V5L5"/>
<protein>
    <recommendedName>
        <fullName evidence="4">Transglycosylase SLT domain-containing protein</fullName>
    </recommendedName>
</protein>
<evidence type="ECO:0000313" key="6">
    <source>
        <dbReference type="Proteomes" id="UP000238949"/>
    </source>
</evidence>
<dbReference type="CDD" id="cd16893">
    <property type="entry name" value="LT_MltC_MltE"/>
    <property type="match status" value="1"/>
</dbReference>
<evidence type="ECO:0000313" key="5">
    <source>
        <dbReference type="EMBL" id="PRO71741.1"/>
    </source>
</evidence>
<dbReference type="GO" id="GO:0000270">
    <property type="term" value="P:peptidoglycan metabolic process"/>
    <property type="evidence" value="ECO:0007669"/>
    <property type="project" value="InterPro"/>
</dbReference>
<dbReference type="InterPro" id="IPR008258">
    <property type="entry name" value="Transglycosylase_SLT_dom_1"/>
</dbReference>
<gene>
    <name evidence="5" type="ORF">C6Y40_19800</name>
</gene>
<dbReference type="OrthoDB" id="5620293at2"/>
<feature type="chain" id="PRO_5015692951" description="Transglycosylase SLT domain-containing protein" evidence="3">
    <location>
        <begin position="22"/>
        <end position="494"/>
    </location>
</feature>
<evidence type="ECO:0000256" key="2">
    <source>
        <dbReference type="SAM" id="MobiDB-lite"/>
    </source>
</evidence>
<dbReference type="InterPro" id="IPR023346">
    <property type="entry name" value="Lysozyme-like_dom_sf"/>
</dbReference>
<dbReference type="PANTHER" id="PTHR37423:SF2">
    <property type="entry name" value="MEMBRANE-BOUND LYTIC MUREIN TRANSGLYCOSYLASE C"/>
    <property type="match status" value="1"/>
</dbReference>
<comment type="similarity">
    <text evidence="1">Belongs to the transglycosylase Slt family.</text>
</comment>
<accession>A0A2S9V5L5</accession>
<sequence>MRQILSISLLAASLACSSLSAAQSVDDFDEISARMDAEFENQTKRIDDIYQAVDEAIDRAFRGLTKRIEVKWPDGALPERHRWVTYNKTMSSRAIADFESGELIIETLVEPGEDLQERVAELMEMSSSIATATPAELDEQDVLLQEVTKEVAEVTEEPVAITSSTDSSLASVLPDTIGGQLEGLADALQQDFSAVPELKIESESVDISAVVSKVAQQQQLAKDNAGQPRPQPKVNDKAEESPQVAAVPVEKSPVVVEQPATPQNPKVETEIAATRQPAEQAKPFPVPAPMPVLSVVEENGQTRLQLKIEFVNGYQEKLVKQYFDDIKGYAEQYDVPVSVIMAIIETESSYNPRAVSPVPAFGLMQLVPKTAGLDAHLFVHGEKKIVSADYLFNEDNNLKLGSAYFHLLTHRYLRKITDPQARFYCAVASYNTGVGNVARTFTGKKSITAAVNTINEMSPDAVYDFLMENLPAQETKNYLKKVVTRMAKYKQFDA</sequence>
<dbReference type="Proteomes" id="UP000238949">
    <property type="component" value="Unassembled WGS sequence"/>
</dbReference>